<organism evidence="2">
    <name type="scientific">Streptococcus anginosus</name>
    <dbReference type="NCBI Taxonomy" id="1328"/>
    <lineage>
        <taxon>Bacteria</taxon>
        <taxon>Bacillati</taxon>
        <taxon>Bacillota</taxon>
        <taxon>Bacilli</taxon>
        <taxon>Lactobacillales</taxon>
        <taxon>Streptococcaceae</taxon>
        <taxon>Streptococcus</taxon>
        <taxon>Streptococcus anginosus group</taxon>
    </lineage>
</organism>
<dbReference type="PROSITE" id="PS51257">
    <property type="entry name" value="PROKAR_LIPOPROTEIN"/>
    <property type="match status" value="1"/>
</dbReference>
<gene>
    <name evidence="2" type="ORF">G5T13_06620</name>
</gene>
<name>A0A6G4MZ54_STRAP</name>
<feature type="signal peptide" evidence="1">
    <location>
        <begin position="1"/>
        <end position="27"/>
    </location>
</feature>
<dbReference type="AlphaFoldDB" id="A0A6G4MZ54"/>
<dbReference type="RefSeq" id="WP_142378923.1">
    <property type="nucleotide sequence ID" value="NZ_JAAJBF010000010.1"/>
</dbReference>
<feature type="chain" id="PRO_5038545896" description="Lipoprotein" evidence="1">
    <location>
        <begin position="28"/>
        <end position="128"/>
    </location>
</feature>
<evidence type="ECO:0008006" key="3">
    <source>
        <dbReference type="Google" id="ProtNLM"/>
    </source>
</evidence>
<comment type="caution">
    <text evidence="2">The sequence shown here is derived from an EMBL/GenBank/DDBJ whole genome shotgun (WGS) entry which is preliminary data.</text>
</comment>
<evidence type="ECO:0000256" key="1">
    <source>
        <dbReference type="SAM" id="SignalP"/>
    </source>
</evidence>
<keyword evidence="1" id="KW-0732">Signal</keyword>
<protein>
    <recommendedName>
        <fullName evidence="3">Lipoprotein</fullName>
    </recommendedName>
</protein>
<evidence type="ECO:0000313" key="2">
    <source>
        <dbReference type="EMBL" id="NGG16288.1"/>
    </source>
</evidence>
<accession>A0A6G4MZ54</accession>
<reference evidence="2" key="1">
    <citation type="submission" date="2020-02" db="EMBL/GenBank/DDBJ databases">
        <title>Antibiotic resistance/susceptibility profiles of lactic acid-producing cocci isolated from the human vagina, and analysis of the genetic basis of atypical resistances.</title>
        <authorList>
            <person name="Sirichoat A."/>
            <person name="Florez A.B."/>
            <person name="Vazquez L."/>
            <person name="Buppasiri P."/>
            <person name="Panya M."/>
            <person name="Lulitanond V."/>
            <person name="Mayo B."/>
        </authorList>
    </citation>
    <scope>NUCLEOTIDE SEQUENCE</scope>
    <source>
        <strain evidence="2">VA01-10AN</strain>
    </source>
</reference>
<proteinExistence type="predicted"/>
<dbReference type="EMBL" id="JAAJBG010000011">
    <property type="protein sequence ID" value="NGG16288.1"/>
    <property type="molecule type" value="Genomic_DNA"/>
</dbReference>
<sequence length="128" mass="14273">MKKKVLFLVTMIAAAIFLVSCSANQQASLDGEYYTTSKFSEDGLSESPWIVIKDKTLTYYFGGKDDPSGTLRYSVDTEKKTLTGEGKTLAYSYDKESGVLSAGIMSGDEQFVKKDSKKYKELKKMEKD</sequence>